<keyword evidence="5 18" id="KW-0121">Carboxypeptidase</keyword>
<comment type="function">
    <text evidence="1">Removes C-terminal D-alanyl residues from sugar-peptide cell wall precursors.</text>
</comment>
<evidence type="ECO:0000256" key="13">
    <source>
        <dbReference type="PIRSR" id="PIRSR618044-1"/>
    </source>
</evidence>
<keyword evidence="10" id="KW-0573">Peptidoglycan synthesis</keyword>
<evidence type="ECO:0000256" key="3">
    <source>
        <dbReference type="ARBA" id="ARBA00007164"/>
    </source>
</evidence>
<evidence type="ECO:0000256" key="7">
    <source>
        <dbReference type="ARBA" id="ARBA00022729"/>
    </source>
</evidence>
<dbReference type="InterPro" id="IPR001967">
    <property type="entry name" value="Peptidase_S11_N"/>
</dbReference>
<dbReference type="InterPro" id="IPR012338">
    <property type="entry name" value="Beta-lactam/transpept-like"/>
</dbReference>
<dbReference type="PANTHER" id="PTHR21581:SF6">
    <property type="entry name" value="TRAFFICKING PROTEIN PARTICLE COMPLEX SUBUNIT 12"/>
    <property type="match status" value="1"/>
</dbReference>
<dbReference type="GO" id="GO:0009002">
    <property type="term" value="F:serine-type D-Ala-D-Ala carboxypeptidase activity"/>
    <property type="evidence" value="ECO:0007669"/>
    <property type="project" value="UniProtKB-EC"/>
</dbReference>
<feature type="binding site" evidence="14">
    <location>
        <position position="221"/>
    </location>
    <ligand>
        <name>substrate</name>
    </ligand>
</feature>
<keyword evidence="8" id="KW-0378">Hydrolase</keyword>
<evidence type="ECO:0000256" key="16">
    <source>
        <dbReference type="SAM" id="SignalP"/>
    </source>
</evidence>
<dbReference type="GO" id="GO:0009252">
    <property type="term" value="P:peptidoglycan biosynthetic process"/>
    <property type="evidence" value="ECO:0007669"/>
    <property type="project" value="UniProtKB-UniPathway"/>
</dbReference>
<dbReference type="Gene3D" id="3.40.710.10">
    <property type="entry name" value="DD-peptidase/beta-lactamase superfamily"/>
    <property type="match status" value="1"/>
</dbReference>
<dbReference type="UniPathway" id="UPA00219"/>
<dbReference type="PRINTS" id="PR00725">
    <property type="entry name" value="DADACBPTASE1"/>
</dbReference>
<evidence type="ECO:0000259" key="17">
    <source>
        <dbReference type="SMART" id="SM00936"/>
    </source>
</evidence>
<dbReference type="InterPro" id="IPR015956">
    <property type="entry name" value="Peniciliin-bd_prot_C_sf"/>
</dbReference>
<evidence type="ECO:0000256" key="6">
    <source>
        <dbReference type="ARBA" id="ARBA00022670"/>
    </source>
</evidence>
<dbReference type="EC" id="3.4.16.4" evidence="4"/>
<dbReference type="Proteomes" id="UP000631034">
    <property type="component" value="Unassembled WGS sequence"/>
</dbReference>
<evidence type="ECO:0000256" key="12">
    <source>
        <dbReference type="ARBA" id="ARBA00034000"/>
    </source>
</evidence>
<dbReference type="GO" id="GO:0071555">
    <property type="term" value="P:cell wall organization"/>
    <property type="evidence" value="ECO:0007669"/>
    <property type="project" value="UniProtKB-KW"/>
</dbReference>
<feature type="active site" description="Proton acceptor" evidence="13">
    <location>
        <position position="57"/>
    </location>
</feature>
<keyword evidence="9" id="KW-0133">Cell shape</keyword>
<feature type="active site" evidence="13">
    <location>
        <position position="119"/>
    </location>
</feature>
<evidence type="ECO:0000313" key="18">
    <source>
        <dbReference type="EMBL" id="MBE1237660.1"/>
    </source>
</evidence>
<keyword evidence="6" id="KW-0645">Protease</keyword>
<dbReference type="Pfam" id="PF00768">
    <property type="entry name" value="Peptidase_S11"/>
    <property type="match status" value="1"/>
</dbReference>
<dbReference type="AlphaFoldDB" id="A0A8J6YN14"/>
<evidence type="ECO:0000256" key="15">
    <source>
        <dbReference type="RuleBase" id="RU004016"/>
    </source>
</evidence>
<comment type="caution">
    <text evidence="18">The sequence shown here is derived from an EMBL/GenBank/DDBJ whole genome shotgun (WGS) entry which is preliminary data.</text>
</comment>
<comment type="similarity">
    <text evidence="3 15">Belongs to the peptidase S11 family.</text>
</comment>
<sequence>MALLVGVLASAVAVAPPARAQTFETKAPFAILLDAQTGSVMFEKNADEQMAPSSMSKLMTAYMVFERLKDGSLSLTDQLPVSENAWRTGGSASGGSTMFLPLNSTASVEDLLRGIIIQSGNDACIVIAEGLAGDEDAFSRAMTRKSREIGLTASNFVNSTGLPNPEHYTTARDLATLARAIINNFPEYYHYYSETEFTHNGITQHNRNPLLYRNIGADGLKTGHTAAAGYGLTASAKQGNRRVIMVVNGLASIKERSEEAERLMSWAFRNFENVELFDAGVPLSQAEVWMGDRKTVPLVLNQRLQITLPRNATREMTMKVVYDGPLSAPVEKGTPVATLYLESPEMVTMSFPLLAGESVDKLGWAGRFGRTLTMMFDRMIGKVFSEPAPEAS</sequence>
<evidence type="ECO:0000256" key="8">
    <source>
        <dbReference type="ARBA" id="ARBA00022801"/>
    </source>
</evidence>
<dbReference type="Gene3D" id="2.60.410.10">
    <property type="entry name" value="D-Ala-D-Ala carboxypeptidase, C-terminal domain"/>
    <property type="match status" value="1"/>
</dbReference>
<dbReference type="SMART" id="SM00936">
    <property type="entry name" value="PBP5_C"/>
    <property type="match status" value="1"/>
</dbReference>
<gene>
    <name evidence="18" type="ORF">IHV25_08365</name>
</gene>
<dbReference type="Pfam" id="PF07943">
    <property type="entry name" value="PBP5_C"/>
    <property type="match status" value="1"/>
</dbReference>
<dbReference type="EMBL" id="JACZHT010000006">
    <property type="protein sequence ID" value="MBE1237660.1"/>
    <property type="molecule type" value="Genomic_DNA"/>
</dbReference>
<feature type="domain" description="Peptidase S11 D-Ala-D-Ala carboxypeptidase A C-terminal" evidence="17">
    <location>
        <begin position="271"/>
        <end position="361"/>
    </location>
</feature>
<dbReference type="SUPFAM" id="SSF69189">
    <property type="entry name" value="Penicillin-binding protein associated domain"/>
    <property type="match status" value="1"/>
</dbReference>
<dbReference type="PANTHER" id="PTHR21581">
    <property type="entry name" value="D-ALANYL-D-ALANINE CARBOXYPEPTIDASE"/>
    <property type="match status" value="1"/>
</dbReference>
<evidence type="ECO:0000256" key="4">
    <source>
        <dbReference type="ARBA" id="ARBA00012448"/>
    </source>
</evidence>
<feature type="chain" id="PRO_5035286134" description="serine-type D-Ala-D-Ala carboxypeptidase" evidence="16">
    <location>
        <begin position="21"/>
        <end position="392"/>
    </location>
</feature>
<evidence type="ECO:0000256" key="11">
    <source>
        <dbReference type="ARBA" id="ARBA00023316"/>
    </source>
</evidence>
<keyword evidence="7 16" id="KW-0732">Signal</keyword>
<organism evidence="18 19">
    <name type="scientific">Phaeovibrio sulfidiphilus</name>
    <dbReference type="NCBI Taxonomy" id="1220600"/>
    <lineage>
        <taxon>Bacteria</taxon>
        <taxon>Pseudomonadati</taxon>
        <taxon>Pseudomonadota</taxon>
        <taxon>Alphaproteobacteria</taxon>
        <taxon>Rhodospirillales</taxon>
        <taxon>Rhodospirillaceae</taxon>
        <taxon>Phaeovibrio</taxon>
    </lineage>
</organism>
<keyword evidence="19" id="KW-1185">Reference proteome</keyword>
<dbReference type="InterPro" id="IPR037167">
    <property type="entry name" value="Peptidase_S11_C_sf"/>
</dbReference>
<comment type="pathway">
    <text evidence="2">Cell wall biogenesis; peptidoglycan biosynthesis.</text>
</comment>
<evidence type="ECO:0000313" key="19">
    <source>
        <dbReference type="Proteomes" id="UP000631034"/>
    </source>
</evidence>
<evidence type="ECO:0000256" key="10">
    <source>
        <dbReference type="ARBA" id="ARBA00022984"/>
    </source>
</evidence>
<protein>
    <recommendedName>
        <fullName evidence="4">serine-type D-Ala-D-Ala carboxypeptidase</fullName>
        <ecNumber evidence="4">3.4.16.4</ecNumber>
    </recommendedName>
</protein>
<keyword evidence="11" id="KW-0961">Cell wall biogenesis/degradation</keyword>
<evidence type="ECO:0000256" key="5">
    <source>
        <dbReference type="ARBA" id="ARBA00022645"/>
    </source>
</evidence>
<evidence type="ECO:0000256" key="9">
    <source>
        <dbReference type="ARBA" id="ARBA00022960"/>
    </source>
</evidence>
<name>A0A8J6YN14_9PROT</name>
<comment type="catalytic activity">
    <reaction evidence="12">
        <text>Preferential cleavage: (Ac)2-L-Lys-D-Ala-|-D-Ala. Also transpeptidation of peptidyl-alanyl moieties that are N-acyl substituents of D-alanine.</text>
        <dbReference type="EC" id="3.4.16.4"/>
    </reaction>
</comment>
<evidence type="ECO:0000256" key="2">
    <source>
        <dbReference type="ARBA" id="ARBA00004752"/>
    </source>
</evidence>
<dbReference type="SUPFAM" id="SSF56601">
    <property type="entry name" value="beta-lactamase/transpeptidase-like"/>
    <property type="match status" value="1"/>
</dbReference>
<evidence type="ECO:0000256" key="1">
    <source>
        <dbReference type="ARBA" id="ARBA00003217"/>
    </source>
</evidence>
<dbReference type="InterPro" id="IPR012907">
    <property type="entry name" value="Peptidase_S11_C"/>
</dbReference>
<feature type="signal peptide" evidence="16">
    <location>
        <begin position="1"/>
        <end position="20"/>
    </location>
</feature>
<dbReference type="InterPro" id="IPR018044">
    <property type="entry name" value="Peptidase_S11"/>
</dbReference>
<feature type="active site" description="Acyl-ester intermediate" evidence="13">
    <location>
        <position position="54"/>
    </location>
</feature>
<dbReference type="GO" id="GO:0006508">
    <property type="term" value="P:proteolysis"/>
    <property type="evidence" value="ECO:0007669"/>
    <property type="project" value="UniProtKB-KW"/>
</dbReference>
<proteinExistence type="inferred from homology"/>
<accession>A0A8J6YN14</accession>
<evidence type="ECO:0000256" key="14">
    <source>
        <dbReference type="PIRSR" id="PIRSR618044-2"/>
    </source>
</evidence>
<dbReference type="GO" id="GO:0008360">
    <property type="term" value="P:regulation of cell shape"/>
    <property type="evidence" value="ECO:0007669"/>
    <property type="project" value="UniProtKB-KW"/>
</dbReference>
<reference evidence="18" key="1">
    <citation type="submission" date="2020-10" db="EMBL/GenBank/DDBJ databases">
        <title>Genome sequence of the unusual species of purple photosynthetic bacteria, Phaeovibrio sulfidiphilus DSM 23193, type strain.</title>
        <authorList>
            <person name="Kyndt J.A."/>
            <person name="Meyer T.E."/>
        </authorList>
    </citation>
    <scope>NUCLEOTIDE SEQUENCE</scope>
    <source>
        <strain evidence="18">DSM 23193</strain>
    </source>
</reference>